<comment type="caution">
    <text evidence="1">The sequence shown here is derived from an EMBL/GenBank/DDBJ whole genome shotgun (WGS) entry which is preliminary data.</text>
</comment>
<organism evidence="1 2">
    <name type="scientific">Aquimarina addita</name>
    <dbReference type="NCBI Taxonomy" id="870485"/>
    <lineage>
        <taxon>Bacteria</taxon>
        <taxon>Pseudomonadati</taxon>
        <taxon>Bacteroidota</taxon>
        <taxon>Flavobacteriia</taxon>
        <taxon>Flavobacteriales</taxon>
        <taxon>Flavobacteriaceae</taxon>
        <taxon>Aquimarina</taxon>
    </lineage>
</organism>
<protein>
    <recommendedName>
        <fullName evidence="3">N-acetyltransferase domain-containing protein</fullName>
    </recommendedName>
</protein>
<sequence length="77" mass="8924">MRFYENLGFTVLPGDVEMNYLIIKNDTALIGLFQDMFDINILTFNSGWDENADLITPFDDIRSIQRQLKDKGGCFRV</sequence>
<gene>
    <name evidence="1" type="ORF">GCM10022393_12620</name>
</gene>
<accession>A0ABP7XEB5</accession>
<name>A0ABP7XEB5_9FLAO</name>
<dbReference type="EMBL" id="BAABCW010000003">
    <property type="protein sequence ID" value="GAA4113544.1"/>
    <property type="molecule type" value="Genomic_DNA"/>
</dbReference>
<dbReference type="RefSeq" id="WP_344925702.1">
    <property type="nucleotide sequence ID" value="NZ_BAABCW010000003.1"/>
</dbReference>
<reference evidence="2" key="1">
    <citation type="journal article" date="2019" name="Int. J. Syst. Evol. Microbiol.">
        <title>The Global Catalogue of Microorganisms (GCM) 10K type strain sequencing project: providing services to taxonomists for standard genome sequencing and annotation.</title>
        <authorList>
            <consortium name="The Broad Institute Genomics Platform"/>
            <consortium name="The Broad Institute Genome Sequencing Center for Infectious Disease"/>
            <person name="Wu L."/>
            <person name="Ma J."/>
        </authorList>
    </citation>
    <scope>NUCLEOTIDE SEQUENCE [LARGE SCALE GENOMIC DNA]</scope>
    <source>
        <strain evidence="2">JCM 17106</strain>
    </source>
</reference>
<evidence type="ECO:0000313" key="2">
    <source>
        <dbReference type="Proteomes" id="UP001500459"/>
    </source>
</evidence>
<dbReference type="Proteomes" id="UP001500459">
    <property type="component" value="Unassembled WGS sequence"/>
</dbReference>
<keyword evidence="2" id="KW-1185">Reference proteome</keyword>
<evidence type="ECO:0008006" key="3">
    <source>
        <dbReference type="Google" id="ProtNLM"/>
    </source>
</evidence>
<dbReference type="SUPFAM" id="SSF54593">
    <property type="entry name" value="Glyoxalase/Bleomycin resistance protein/Dihydroxybiphenyl dioxygenase"/>
    <property type="match status" value="1"/>
</dbReference>
<dbReference type="InterPro" id="IPR029068">
    <property type="entry name" value="Glyas_Bleomycin-R_OHBP_Dase"/>
</dbReference>
<evidence type="ECO:0000313" key="1">
    <source>
        <dbReference type="EMBL" id="GAA4113544.1"/>
    </source>
</evidence>
<proteinExistence type="predicted"/>